<dbReference type="SMR" id="Q23F81"/>
<dbReference type="InParanoid" id="Q23F81"/>
<accession>Q23F81</accession>
<gene>
    <name evidence="2" type="ORF">TTHERM_00382330</name>
</gene>
<dbReference type="RefSeq" id="XP_001015517.2">
    <property type="nucleotide sequence ID" value="XM_001015517.3"/>
</dbReference>
<organism evidence="2 3">
    <name type="scientific">Tetrahymena thermophila (strain SB210)</name>
    <dbReference type="NCBI Taxonomy" id="312017"/>
    <lineage>
        <taxon>Eukaryota</taxon>
        <taxon>Sar</taxon>
        <taxon>Alveolata</taxon>
        <taxon>Ciliophora</taxon>
        <taxon>Intramacronucleata</taxon>
        <taxon>Oligohymenophorea</taxon>
        <taxon>Hymenostomatida</taxon>
        <taxon>Tetrahymenina</taxon>
        <taxon>Tetrahymenidae</taxon>
        <taxon>Tetrahymena</taxon>
    </lineage>
</organism>
<dbReference type="EMDB" id="EMD-25882"/>
<dbReference type="EMBL" id="GG662706">
    <property type="protein sequence ID" value="EAR95272.2"/>
    <property type="molecule type" value="Genomic_DNA"/>
</dbReference>
<name>Q23F81_TETTS</name>
<dbReference type="eggNOG" id="ENOG502SIIG">
    <property type="taxonomic scope" value="Eukaryota"/>
</dbReference>
<keyword evidence="3" id="KW-1185">Reference proteome</keyword>
<reference evidence="3" key="1">
    <citation type="journal article" date="2006" name="PLoS Biol.">
        <title>Macronuclear genome sequence of the ciliate Tetrahymena thermophila, a model eukaryote.</title>
        <authorList>
            <person name="Eisen J.A."/>
            <person name="Coyne R.S."/>
            <person name="Wu M."/>
            <person name="Wu D."/>
            <person name="Thiagarajan M."/>
            <person name="Wortman J.R."/>
            <person name="Badger J.H."/>
            <person name="Ren Q."/>
            <person name="Amedeo P."/>
            <person name="Jones K.M."/>
            <person name="Tallon L.J."/>
            <person name="Delcher A.L."/>
            <person name="Salzberg S.L."/>
            <person name="Silva J.C."/>
            <person name="Haas B.J."/>
            <person name="Majoros W.H."/>
            <person name="Farzad M."/>
            <person name="Carlton J.M."/>
            <person name="Smith R.K. Jr."/>
            <person name="Garg J."/>
            <person name="Pearlman R.E."/>
            <person name="Karrer K.M."/>
            <person name="Sun L."/>
            <person name="Manning G."/>
            <person name="Elde N.C."/>
            <person name="Turkewitz A.P."/>
            <person name="Asai D.J."/>
            <person name="Wilkes D.E."/>
            <person name="Wang Y."/>
            <person name="Cai H."/>
            <person name="Collins K."/>
            <person name="Stewart B.A."/>
            <person name="Lee S.R."/>
            <person name="Wilamowska K."/>
            <person name="Weinberg Z."/>
            <person name="Ruzzo W.L."/>
            <person name="Wloga D."/>
            <person name="Gaertig J."/>
            <person name="Frankel J."/>
            <person name="Tsao C.-C."/>
            <person name="Gorovsky M.A."/>
            <person name="Keeling P.J."/>
            <person name="Waller R.F."/>
            <person name="Patron N.J."/>
            <person name="Cherry J.M."/>
            <person name="Stover N.A."/>
            <person name="Krieger C.J."/>
            <person name="del Toro C."/>
            <person name="Ryder H.F."/>
            <person name="Williamson S.C."/>
            <person name="Barbeau R.A."/>
            <person name="Hamilton E.P."/>
            <person name="Orias E."/>
        </authorList>
    </citation>
    <scope>NUCLEOTIDE SEQUENCE [LARGE SCALE GENOMIC DNA]</scope>
    <source>
        <strain evidence="3">SB210</strain>
    </source>
</reference>
<dbReference type="STRING" id="312017.Q23F81"/>
<dbReference type="AlphaFoldDB" id="Q23F81"/>
<reference evidence="7 8" key="3">
    <citation type="journal article" date="2023" name="Nat. Commun.">
        <title>Structures of Tetrahymena thermophila respiratory megacomplexes on the tubular mitochondrial cristae.</title>
        <authorList>
            <person name="Han F."/>
            <person name="Hu Y."/>
            <person name="Wu M."/>
            <person name="He Z."/>
            <person name="Tian H."/>
            <person name="Zhou L."/>
        </authorList>
    </citation>
    <scope>STRUCTURE BY ELECTRON MICROSCOPY (2.96 ANGSTROMS)</scope>
</reference>
<reference evidence="4" key="2">
    <citation type="journal article" date="2022" name="Science">
        <title>Structures of &lt;i&gt;Tetrahymena&lt;/i&gt;'s respiratory chain reveal the diversity of eukaryotic core metabolism.</title>
        <authorList>
            <person name="Zhou L."/>
            <person name="Maldonado M."/>
            <person name="Padavannil A."/>
            <person name="Guo F."/>
            <person name="Letts J.A."/>
        </authorList>
    </citation>
    <scope>STRUCTURE BY ELECTRON MICROSCOPY (3.02 ANGSTROMS)</scope>
</reference>
<dbReference type="PDB" id="8B6J">
    <property type="method" value="EM"/>
    <property type="resolution" value="2.80 A"/>
    <property type="chains" value="G/g=1-328"/>
</dbReference>
<dbReference type="KEGG" id="tet:TTHERM_00382330"/>
<feature type="region of interest" description="Disordered" evidence="1">
    <location>
        <begin position="295"/>
        <end position="316"/>
    </location>
</feature>
<dbReference type="GeneID" id="7840894"/>
<dbReference type="Proteomes" id="UP000009168">
    <property type="component" value="Unassembled WGS sequence"/>
</dbReference>
<keyword evidence="4 5" id="KW-0002">3D-structure</keyword>
<evidence type="ECO:0007829" key="5">
    <source>
        <dbReference type="PDB" id="8B6J"/>
    </source>
</evidence>
<evidence type="ECO:0000256" key="1">
    <source>
        <dbReference type="SAM" id="MobiDB-lite"/>
    </source>
</evidence>
<dbReference type="EMDB" id="EMD-34373"/>
<dbReference type="EMDB" id="EMD-16184"/>
<reference evidence="5 6" key="4">
    <citation type="journal article" date="2023" name="Nature">
        <title>Structural basis of mitochondrial membrane bending by the I-II-III&lt;sub&gt;2&lt;/sub&gt;-IV&lt;sub&gt;2&lt;/sub&gt; supercomplex.</title>
        <authorList>
            <person name="Muhleip A."/>
            <person name="Flygaard R.K."/>
            <person name="Baradaran R."/>
            <person name="Haapanen O."/>
            <person name="Gruhl T."/>
            <person name="Tobiasson V."/>
            <person name="Marechal A."/>
            <person name="Sharma V."/>
            <person name="Amunts A."/>
        </authorList>
    </citation>
    <scope>STRUCTURE BY ELECTRON MICROSCOPY (2.80 ANGSTROMS)</scope>
</reference>
<evidence type="ECO:0000313" key="3">
    <source>
        <dbReference type="Proteomes" id="UP000009168"/>
    </source>
</evidence>
<evidence type="ECO:0007829" key="6">
    <source>
        <dbReference type="PDB" id="8BQS"/>
    </source>
</evidence>
<evidence type="ECO:0007829" key="8">
    <source>
        <dbReference type="PDB" id="8GZU"/>
    </source>
</evidence>
<dbReference type="PDB" id="8GZU">
    <property type="method" value="EM"/>
    <property type="resolution" value="4.18 A"/>
    <property type="chains" value="QG/Qg/qG/qg=1-328"/>
</dbReference>
<dbReference type="PDB" id="8BQS">
    <property type="method" value="EM"/>
    <property type="resolution" value="2.90 A"/>
    <property type="chains" value="G/g=1-328"/>
</dbReference>
<dbReference type="OMA" id="FRNEAWD"/>
<evidence type="ECO:0007829" key="4">
    <source>
        <dbReference type="PDB" id="7TGH"/>
    </source>
</evidence>
<dbReference type="PDB" id="7TGH">
    <property type="method" value="EM"/>
    <property type="resolution" value="2.60 A"/>
    <property type="chains" value="3G/3g=1-328"/>
</dbReference>
<evidence type="ECO:0000313" key="2">
    <source>
        <dbReference type="EMBL" id="EAR95272.2"/>
    </source>
</evidence>
<sequence>MVRLEKILWEQLVNVKAFSRQRVIGAPSKWYNENRTEWFKVAQHNAFNTGFSGVILRALEPLLAKFIYRWRLDIAHQRGLTLEDSLLFMDRELRRCYFFETVARQNLHPYTVLFMKKRRARYYKVERGLRGFYVPDWVRKEAEERQLSETVDNIFNWENFVYREYMSDMTPIGRWTSLSKITPLDMFQYYGLFRNEAWDRFFYNEAFYESYSEKEKQEANGNPFGKFNLQTADGRAQFEKEVNTFIERYPFAVTKPGQKFDFTRFYALEDLANKRDTSKYDPALLESVKNELKQSAALPADNGANKTKKSKPILPDWLQPKFGKAFQA</sequence>
<dbReference type="PDB" id="8GYM">
    <property type="method" value="EM"/>
    <property type="resolution" value="2.96 A"/>
    <property type="chains" value="QG/Qg/qG/qg=1-328"/>
</dbReference>
<proteinExistence type="evidence at protein level"/>
<dbReference type="EMDB" id="EMD-34403"/>
<dbReference type="OrthoDB" id="284820at2759"/>
<protein>
    <submittedName>
        <fullName evidence="2">Uncharacterized protein</fullName>
    </submittedName>
</protein>
<evidence type="ECO:0007829" key="7">
    <source>
        <dbReference type="PDB" id="8GYM"/>
    </source>
</evidence>
<dbReference type="HOGENOM" id="CLU_884140_0_0_1"/>